<dbReference type="PANTHER" id="PTHR43818">
    <property type="entry name" value="BCDNA.GH03377"/>
    <property type="match status" value="1"/>
</dbReference>
<keyword evidence="5" id="KW-1185">Reference proteome</keyword>
<accession>A0A7W9SPS3</accession>
<dbReference type="EMBL" id="JACHGW010000002">
    <property type="protein sequence ID" value="MBB6049913.1"/>
    <property type="molecule type" value="Genomic_DNA"/>
</dbReference>
<organism evidence="4 5">
    <name type="scientific">Armatimonas rosea</name>
    <dbReference type="NCBI Taxonomy" id="685828"/>
    <lineage>
        <taxon>Bacteria</taxon>
        <taxon>Bacillati</taxon>
        <taxon>Armatimonadota</taxon>
        <taxon>Armatimonadia</taxon>
        <taxon>Armatimonadales</taxon>
        <taxon>Armatimonadaceae</taxon>
        <taxon>Armatimonas</taxon>
    </lineage>
</organism>
<dbReference type="RefSeq" id="WP_184193881.1">
    <property type="nucleotide sequence ID" value="NZ_JACHGW010000002.1"/>
</dbReference>
<evidence type="ECO:0000313" key="4">
    <source>
        <dbReference type="EMBL" id="MBB6049913.1"/>
    </source>
</evidence>
<dbReference type="InterPro" id="IPR055170">
    <property type="entry name" value="GFO_IDH_MocA-like_dom"/>
</dbReference>
<sequence>MAKQVRIGLVGYQFMGKAHSNAYRQLHRFFPELGVEPVLKALCGRSEEKVKAAAEKFGFESYETDYRKLVERDDIDIIDIVTPGDTHVEIAIAAAKAGKMVFCEKPLASSVDKVQVMCDAVNAAGVRNATCFNYRGVPAVKLAKQMIQDGVLGKIYHWRSVYLQDWIVDPNFPIVWRLQGDIAGSGSHGDLVAHSIDLAHYLVGDITEVCGMMDTFIKQRPILAESDDRLGGKASDEMGDVTVDDSSIFLARFANGAVGTFEATRMAAGRKNHNKFEINGSKGSIVFNMERMNELEYYNHDDPAELKGFRTIQTTDGCHPYTGNYWPIGHIIGYEHTFINLIHDMLQAWESGAEFHPDFNDGLKCQKVLDAVKSSSDTRTWKGV</sequence>
<evidence type="ECO:0000256" key="1">
    <source>
        <dbReference type="ARBA" id="ARBA00023002"/>
    </source>
</evidence>
<protein>
    <submittedName>
        <fullName evidence="4">Putative dehydrogenase</fullName>
    </submittedName>
</protein>
<dbReference type="Gene3D" id="3.30.360.10">
    <property type="entry name" value="Dihydrodipicolinate Reductase, domain 2"/>
    <property type="match status" value="1"/>
</dbReference>
<dbReference type="Pfam" id="PF22725">
    <property type="entry name" value="GFO_IDH_MocA_C3"/>
    <property type="match status" value="1"/>
</dbReference>
<dbReference type="InterPro" id="IPR036291">
    <property type="entry name" value="NAD(P)-bd_dom_sf"/>
</dbReference>
<keyword evidence="1" id="KW-0560">Oxidoreductase</keyword>
<comment type="caution">
    <text evidence="4">The sequence shown here is derived from an EMBL/GenBank/DDBJ whole genome shotgun (WGS) entry which is preliminary data.</text>
</comment>
<dbReference type="Pfam" id="PF01408">
    <property type="entry name" value="GFO_IDH_MocA"/>
    <property type="match status" value="1"/>
</dbReference>
<dbReference type="GO" id="GO:0016491">
    <property type="term" value="F:oxidoreductase activity"/>
    <property type="evidence" value="ECO:0007669"/>
    <property type="project" value="UniProtKB-KW"/>
</dbReference>
<evidence type="ECO:0000259" key="3">
    <source>
        <dbReference type="Pfam" id="PF22725"/>
    </source>
</evidence>
<dbReference type="InterPro" id="IPR050463">
    <property type="entry name" value="Gfo/Idh/MocA_oxidrdct_glycsds"/>
</dbReference>
<dbReference type="SUPFAM" id="SSF51735">
    <property type="entry name" value="NAD(P)-binding Rossmann-fold domains"/>
    <property type="match status" value="1"/>
</dbReference>
<feature type="domain" description="Gfo/Idh/MocA-like oxidoreductase N-terminal" evidence="2">
    <location>
        <begin position="5"/>
        <end position="127"/>
    </location>
</feature>
<dbReference type="PANTHER" id="PTHR43818:SF11">
    <property type="entry name" value="BCDNA.GH03377"/>
    <property type="match status" value="1"/>
</dbReference>
<feature type="domain" description="GFO/IDH/MocA-like oxidoreductase" evidence="3">
    <location>
        <begin position="141"/>
        <end position="286"/>
    </location>
</feature>
<dbReference type="Proteomes" id="UP000520814">
    <property type="component" value="Unassembled WGS sequence"/>
</dbReference>
<dbReference type="SUPFAM" id="SSF55347">
    <property type="entry name" value="Glyceraldehyde-3-phosphate dehydrogenase-like, C-terminal domain"/>
    <property type="match status" value="1"/>
</dbReference>
<dbReference type="AlphaFoldDB" id="A0A7W9SPS3"/>
<evidence type="ECO:0000259" key="2">
    <source>
        <dbReference type="Pfam" id="PF01408"/>
    </source>
</evidence>
<dbReference type="Gene3D" id="3.40.50.720">
    <property type="entry name" value="NAD(P)-binding Rossmann-like Domain"/>
    <property type="match status" value="1"/>
</dbReference>
<evidence type="ECO:0000313" key="5">
    <source>
        <dbReference type="Proteomes" id="UP000520814"/>
    </source>
</evidence>
<reference evidence="4 5" key="1">
    <citation type="submission" date="2020-08" db="EMBL/GenBank/DDBJ databases">
        <title>Genomic Encyclopedia of Type Strains, Phase IV (KMG-IV): sequencing the most valuable type-strain genomes for metagenomic binning, comparative biology and taxonomic classification.</title>
        <authorList>
            <person name="Goeker M."/>
        </authorList>
    </citation>
    <scope>NUCLEOTIDE SEQUENCE [LARGE SCALE GENOMIC DNA]</scope>
    <source>
        <strain evidence="4 5">DSM 23562</strain>
    </source>
</reference>
<dbReference type="GO" id="GO:0000166">
    <property type="term" value="F:nucleotide binding"/>
    <property type="evidence" value="ECO:0007669"/>
    <property type="project" value="InterPro"/>
</dbReference>
<name>A0A7W9SPS3_ARMRO</name>
<dbReference type="InterPro" id="IPR000683">
    <property type="entry name" value="Gfo/Idh/MocA-like_OxRdtase_N"/>
</dbReference>
<gene>
    <name evidence="4" type="ORF">HNQ39_001704</name>
</gene>
<proteinExistence type="predicted"/>